<dbReference type="InterPro" id="IPR013762">
    <property type="entry name" value="Integrase-like_cat_sf"/>
</dbReference>
<evidence type="ECO:0000256" key="2">
    <source>
        <dbReference type="ARBA" id="ARBA00023125"/>
    </source>
</evidence>
<proteinExistence type="inferred from homology"/>
<evidence type="ECO:0000256" key="1">
    <source>
        <dbReference type="ARBA" id="ARBA00008857"/>
    </source>
</evidence>
<comment type="caution">
    <text evidence="5">The sequence shown here is derived from an EMBL/GenBank/DDBJ whole genome shotgun (WGS) entry which is preliminary data.</text>
</comment>
<name>A0ABW2BSK3_9PSEU</name>
<dbReference type="InterPro" id="IPR011010">
    <property type="entry name" value="DNA_brk_join_enz"/>
</dbReference>
<dbReference type="Gene3D" id="1.10.150.130">
    <property type="match status" value="1"/>
</dbReference>
<dbReference type="InterPro" id="IPR050090">
    <property type="entry name" value="Tyrosine_recombinase_XerCD"/>
</dbReference>
<evidence type="ECO:0000313" key="6">
    <source>
        <dbReference type="Proteomes" id="UP001596337"/>
    </source>
</evidence>
<dbReference type="SUPFAM" id="SSF56349">
    <property type="entry name" value="DNA breaking-rejoining enzymes"/>
    <property type="match status" value="1"/>
</dbReference>
<gene>
    <name evidence="5" type="ORF">ACFQGD_02510</name>
</gene>
<sequence length="457" mass="52603">MHGYDVKIWKIQTRYKTNDKGQKVPARHIVRWSVDGERFEPSFRSFAQADSFRSELQTAARRGEQFNLETGLPISHAKKAHATPWYEFACSYADMKWDESSPKYRSGIADSLIAITLAMLKAGGDERPSTSVVSRALRRAFNKNLREQPMQDEQARALRWIARSTRDVEELAKLDVLRAVLAELDKKRNGERAARDTIRLRRIAFGNALDYAVEKELLDSNPMREIKTRKQKTTHRQVDRRSVVNPVQGRTLLLTVRETRPFLYAFFALLYYAGLRPEEAANIRKTNFSLPDEGWGEIHLEKASPEVGAAWTTNGERYEERELKHRAEDEGRTVPCSDELTAILHWHLEKFGTTRDGRLFWGERGGEQLGGTVYARAWRRTRKLTFTPEVVDSPLAKRPYDLRHAAVSTWLNATGDPVRVAEWAGHSVNVLLRDYAKCLDGEEQRARERLARRLKGR</sequence>
<keyword evidence="6" id="KW-1185">Reference proteome</keyword>
<dbReference type="InterPro" id="IPR002104">
    <property type="entry name" value="Integrase_catalytic"/>
</dbReference>
<dbReference type="PANTHER" id="PTHR30349">
    <property type="entry name" value="PHAGE INTEGRASE-RELATED"/>
    <property type="match status" value="1"/>
</dbReference>
<dbReference type="PROSITE" id="PS51898">
    <property type="entry name" value="TYR_RECOMBINASE"/>
    <property type="match status" value="1"/>
</dbReference>
<accession>A0ABW2BSK3</accession>
<keyword evidence="2" id="KW-0238">DNA-binding</keyword>
<evidence type="ECO:0000256" key="3">
    <source>
        <dbReference type="ARBA" id="ARBA00023172"/>
    </source>
</evidence>
<evidence type="ECO:0000259" key="4">
    <source>
        <dbReference type="PROSITE" id="PS51898"/>
    </source>
</evidence>
<evidence type="ECO:0000313" key="5">
    <source>
        <dbReference type="EMBL" id="MFC6866011.1"/>
    </source>
</evidence>
<dbReference type="Gene3D" id="1.10.443.10">
    <property type="entry name" value="Intergrase catalytic core"/>
    <property type="match status" value="1"/>
</dbReference>
<dbReference type="PANTHER" id="PTHR30349:SF64">
    <property type="entry name" value="PROPHAGE INTEGRASE INTD-RELATED"/>
    <property type="match status" value="1"/>
</dbReference>
<keyword evidence="3" id="KW-0233">DNA recombination</keyword>
<comment type="similarity">
    <text evidence="1">Belongs to the 'phage' integrase family.</text>
</comment>
<organism evidence="5 6">
    <name type="scientific">Haloechinothrix salitolerans</name>
    <dbReference type="NCBI Taxonomy" id="926830"/>
    <lineage>
        <taxon>Bacteria</taxon>
        <taxon>Bacillati</taxon>
        <taxon>Actinomycetota</taxon>
        <taxon>Actinomycetes</taxon>
        <taxon>Pseudonocardiales</taxon>
        <taxon>Pseudonocardiaceae</taxon>
        <taxon>Haloechinothrix</taxon>
    </lineage>
</organism>
<feature type="domain" description="Tyr recombinase" evidence="4">
    <location>
        <begin position="239"/>
        <end position="449"/>
    </location>
</feature>
<dbReference type="InterPro" id="IPR010998">
    <property type="entry name" value="Integrase_recombinase_N"/>
</dbReference>
<dbReference type="EMBL" id="JBHSXX010000001">
    <property type="protein sequence ID" value="MFC6866011.1"/>
    <property type="molecule type" value="Genomic_DNA"/>
</dbReference>
<protein>
    <submittedName>
        <fullName evidence="5">Tyrosine-type recombinase/integrase</fullName>
    </submittedName>
</protein>
<reference evidence="6" key="1">
    <citation type="journal article" date="2019" name="Int. J. Syst. Evol. Microbiol.">
        <title>The Global Catalogue of Microorganisms (GCM) 10K type strain sequencing project: providing services to taxonomists for standard genome sequencing and annotation.</title>
        <authorList>
            <consortium name="The Broad Institute Genomics Platform"/>
            <consortium name="The Broad Institute Genome Sequencing Center for Infectious Disease"/>
            <person name="Wu L."/>
            <person name="Ma J."/>
        </authorList>
    </citation>
    <scope>NUCLEOTIDE SEQUENCE [LARGE SCALE GENOMIC DNA]</scope>
    <source>
        <strain evidence="6">KCTC 32255</strain>
    </source>
</reference>
<dbReference type="RefSeq" id="WP_345406807.1">
    <property type="nucleotide sequence ID" value="NZ_BAABLA010000123.1"/>
</dbReference>
<dbReference type="Proteomes" id="UP001596337">
    <property type="component" value="Unassembled WGS sequence"/>
</dbReference>